<accession>A0A0V0GTU8</accession>
<evidence type="ECO:0000313" key="1">
    <source>
        <dbReference type="EMBL" id="JAP10848.1"/>
    </source>
</evidence>
<name>A0A0V0GTU8_SOLCH</name>
<sequence length="72" mass="8380">MTITWRIHTLTYITHKKRNVRSHISFADHRVIPPFLGKSLAFRSIRVSMGPRLIIPIKASTQECLRHAFVVK</sequence>
<dbReference type="AlphaFoldDB" id="A0A0V0GTU8"/>
<organism evidence="1">
    <name type="scientific">Solanum chacoense</name>
    <name type="common">Chaco potato</name>
    <dbReference type="NCBI Taxonomy" id="4108"/>
    <lineage>
        <taxon>Eukaryota</taxon>
        <taxon>Viridiplantae</taxon>
        <taxon>Streptophyta</taxon>
        <taxon>Embryophyta</taxon>
        <taxon>Tracheophyta</taxon>
        <taxon>Spermatophyta</taxon>
        <taxon>Magnoliopsida</taxon>
        <taxon>eudicotyledons</taxon>
        <taxon>Gunneridae</taxon>
        <taxon>Pentapetalae</taxon>
        <taxon>asterids</taxon>
        <taxon>lamiids</taxon>
        <taxon>Solanales</taxon>
        <taxon>Solanaceae</taxon>
        <taxon>Solanoideae</taxon>
        <taxon>Solaneae</taxon>
        <taxon>Solanum</taxon>
    </lineage>
</organism>
<protein>
    <submittedName>
        <fullName evidence="1">Putative ovule protein</fullName>
    </submittedName>
</protein>
<dbReference type="EMBL" id="GEDG01032360">
    <property type="protein sequence ID" value="JAP10848.1"/>
    <property type="molecule type" value="Transcribed_RNA"/>
</dbReference>
<reference evidence="1" key="1">
    <citation type="submission" date="2015-12" db="EMBL/GenBank/DDBJ databases">
        <title>Gene expression during late stages of embryo sac development: a critical building block for successful pollen-pistil interactions.</title>
        <authorList>
            <person name="Liu Y."/>
            <person name="Joly V."/>
            <person name="Sabar M."/>
            <person name="Matton D.P."/>
        </authorList>
    </citation>
    <scope>NUCLEOTIDE SEQUENCE</scope>
</reference>
<proteinExistence type="predicted"/>